<dbReference type="Proteomes" id="UP000253919">
    <property type="component" value="Unassembled WGS sequence"/>
</dbReference>
<dbReference type="PANTHER" id="PTHR13833">
    <property type="match status" value="1"/>
</dbReference>
<dbReference type="RefSeq" id="WP_115372113.1">
    <property type="nucleotide sequence ID" value="NZ_QASA01000001.1"/>
</dbReference>
<dbReference type="PROSITE" id="PS51125">
    <property type="entry name" value="NHL"/>
    <property type="match status" value="3"/>
</dbReference>
<dbReference type="EMBL" id="QASA01000001">
    <property type="protein sequence ID" value="RDC62700.1"/>
    <property type="molecule type" value="Genomic_DNA"/>
</dbReference>
<protein>
    <submittedName>
        <fullName evidence="5">RING-type E3 ubiquitin transferase</fullName>
        <ecNumber evidence="5">2.3.2.27</ecNumber>
    </submittedName>
</protein>
<dbReference type="EC" id="2.3.2.27" evidence="5"/>
<evidence type="ECO:0000256" key="2">
    <source>
        <dbReference type="PROSITE-ProRule" id="PRU00504"/>
    </source>
</evidence>
<feature type="repeat" description="NHL" evidence="2">
    <location>
        <begin position="532"/>
        <end position="574"/>
    </location>
</feature>
<dbReference type="InterPro" id="IPR001258">
    <property type="entry name" value="NHL_repeat"/>
</dbReference>
<evidence type="ECO:0000313" key="5">
    <source>
        <dbReference type="EMBL" id="RDC62700.1"/>
    </source>
</evidence>
<dbReference type="InterPro" id="IPR013658">
    <property type="entry name" value="SGL"/>
</dbReference>
<dbReference type="GO" id="GO:0061630">
    <property type="term" value="F:ubiquitin protein ligase activity"/>
    <property type="evidence" value="ECO:0007669"/>
    <property type="project" value="UniProtKB-EC"/>
</dbReference>
<gene>
    <name evidence="5" type="ORF">AHMF7616_01294</name>
</gene>
<dbReference type="AlphaFoldDB" id="A0A369QEG1"/>
<dbReference type="Pfam" id="PF01436">
    <property type="entry name" value="NHL"/>
    <property type="match status" value="2"/>
</dbReference>
<dbReference type="InterPro" id="IPR011042">
    <property type="entry name" value="6-blade_b-propeller_TolB-like"/>
</dbReference>
<keyword evidence="6" id="KW-1185">Reference proteome</keyword>
<dbReference type="Gene3D" id="2.60.40.10">
    <property type="entry name" value="Immunoglobulins"/>
    <property type="match status" value="1"/>
</dbReference>
<dbReference type="OrthoDB" id="791543at2"/>
<dbReference type="InterPro" id="IPR014756">
    <property type="entry name" value="Ig_E-set"/>
</dbReference>
<accession>A0A369QEG1</accession>
<feature type="domain" description="SMP-30/Gluconolactonase/LRE-like region" evidence="4">
    <location>
        <begin position="451"/>
        <end position="578"/>
    </location>
</feature>
<organism evidence="5 6">
    <name type="scientific">Adhaeribacter pallidiroseus</name>
    <dbReference type="NCBI Taxonomy" id="2072847"/>
    <lineage>
        <taxon>Bacteria</taxon>
        <taxon>Pseudomonadati</taxon>
        <taxon>Bacteroidota</taxon>
        <taxon>Cytophagia</taxon>
        <taxon>Cytophagales</taxon>
        <taxon>Hymenobacteraceae</taxon>
        <taxon>Adhaeribacter</taxon>
    </lineage>
</organism>
<comment type="caution">
    <text evidence="5">The sequence shown here is derived from an EMBL/GenBank/DDBJ whole genome shotgun (WGS) entry which is preliminary data.</text>
</comment>
<proteinExistence type="predicted"/>
<feature type="domain" description="IPT/TIG" evidence="3">
    <location>
        <begin position="247"/>
        <end position="322"/>
    </location>
</feature>
<dbReference type="SUPFAM" id="SSF101898">
    <property type="entry name" value="NHL repeat"/>
    <property type="match status" value="1"/>
</dbReference>
<dbReference type="PANTHER" id="PTHR13833:SF71">
    <property type="entry name" value="NHL DOMAIN-CONTAINING PROTEIN"/>
    <property type="match status" value="1"/>
</dbReference>
<dbReference type="Pfam" id="PF01833">
    <property type="entry name" value="TIG"/>
    <property type="match status" value="1"/>
</dbReference>
<keyword evidence="1" id="KW-0677">Repeat</keyword>
<dbReference type="InterPro" id="IPR002909">
    <property type="entry name" value="IPT_dom"/>
</dbReference>
<dbReference type="Gene3D" id="2.40.10.500">
    <property type="match status" value="1"/>
</dbReference>
<name>A0A369QEG1_9BACT</name>
<keyword evidence="5" id="KW-0012">Acyltransferase</keyword>
<dbReference type="Gene3D" id="2.120.10.30">
    <property type="entry name" value="TolB, C-terminal domain"/>
    <property type="match status" value="2"/>
</dbReference>
<dbReference type="InterPro" id="IPR013783">
    <property type="entry name" value="Ig-like_fold"/>
</dbReference>
<evidence type="ECO:0000259" key="4">
    <source>
        <dbReference type="Pfam" id="PF08450"/>
    </source>
</evidence>
<evidence type="ECO:0000313" key="6">
    <source>
        <dbReference type="Proteomes" id="UP000253919"/>
    </source>
</evidence>
<dbReference type="Pfam" id="PF08450">
    <property type="entry name" value="SGL"/>
    <property type="match status" value="1"/>
</dbReference>
<dbReference type="SUPFAM" id="SSF81296">
    <property type="entry name" value="E set domains"/>
    <property type="match status" value="1"/>
</dbReference>
<keyword evidence="5" id="KW-0808">Transferase</keyword>
<evidence type="ECO:0000259" key="3">
    <source>
        <dbReference type="Pfam" id="PF01833"/>
    </source>
</evidence>
<feature type="repeat" description="NHL" evidence="2">
    <location>
        <begin position="398"/>
        <end position="428"/>
    </location>
</feature>
<sequence>MKATVIPNYTSLALRLLFLIFCSCSEEDSPVQPITQSKYNIPTSVLNTIFTEEQLPAEEILDKIKKNGMLIHEGTTPPPIFTTNVNTIVGLSFTMEHTCIYDDQAGSNVGTVYGQYEQNIAITRNPDGSFAASLTYASVAHPDYPQYPANLDHGSGTGYATGNGNNFTLFFKITNGVYDNITYDAIWMISGTVSNFPDVREVSNITKCLVMLRKDNDPDDKVANPKTIRIFRDTASTQNQPDVVVIGFTPAAGSYGTLVTITGSGFSPNAQENVVRFNGVVASVQSGNAPNQLQVLVPKGAGTGPITVQVNSKTGTGGTFTYIPAYTVSTLVGNGNSGYVNGKGPNALFDSPFGITLDPEGSLQVSDIGNQVIRKITMQGDVSTRQECDDGECADIIFENPHGVATDASKNIYVAETGTNRVQIISSDGFVSSLEGGGSEFGLFINDPQGVAVDAQGTVYVTEMDNNDNIGPNIQTITSTGIVNTFADLTQNANGLALDANGNVYVAETEGHRILKISSTGIISVLAGNGQLGFADGSGTAASFNNPNGVAVDAQGNVYVADTGNHRIRKITPAGEVSTLAGTGQRGLVDGIGSSAQFNNPSGIAVDAQGNLYVADSQNHSVRKMILE</sequence>
<dbReference type="CDD" id="cd00102">
    <property type="entry name" value="IPT"/>
    <property type="match status" value="1"/>
</dbReference>
<evidence type="ECO:0000256" key="1">
    <source>
        <dbReference type="ARBA" id="ARBA00022737"/>
    </source>
</evidence>
<reference evidence="5 6" key="1">
    <citation type="submission" date="2018-04" db="EMBL/GenBank/DDBJ databases">
        <title>Adhaeribacter sp. HMF7616 genome sequencing and assembly.</title>
        <authorList>
            <person name="Kang H."/>
            <person name="Kang J."/>
            <person name="Cha I."/>
            <person name="Kim H."/>
            <person name="Joh K."/>
        </authorList>
    </citation>
    <scope>NUCLEOTIDE SEQUENCE [LARGE SCALE GENOMIC DNA]</scope>
    <source>
        <strain evidence="5 6">HMF7616</strain>
    </source>
</reference>
<feature type="repeat" description="NHL" evidence="2">
    <location>
        <begin position="597"/>
        <end position="622"/>
    </location>
</feature>